<dbReference type="Gene3D" id="3.30.1330.40">
    <property type="entry name" value="RutC-like"/>
    <property type="match status" value="1"/>
</dbReference>
<accession>A0ABS4AFQ6</accession>
<protein>
    <submittedName>
        <fullName evidence="2">RidA family protein</fullName>
    </submittedName>
</protein>
<dbReference type="InterPro" id="IPR035959">
    <property type="entry name" value="RutC-like_sf"/>
</dbReference>
<comment type="caution">
    <text evidence="2">The sequence shown here is derived from an EMBL/GenBank/DDBJ whole genome shotgun (WGS) entry which is preliminary data.</text>
</comment>
<dbReference type="PANTHER" id="PTHR43760">
    <property type="entry name" value="ENDORIBONUCLEASE-RELATED"/>
    <property type="match status" value="1"/>
</dbReference>
<dbReference type="CDD" id="cd02199">
    <property type="entry name" value="YjgF_YER057c_UK114_like_1"/>
    <property type="match status" value="1"/>
</dbReference>
<keyword evidence="3" id="KW-1185">Reference proteome</keyword>
<dbReference type="Pfam" id="PF14588">
    <property type="entry name" value="YjgF_endoribonc"/>
    <property type="match status" value="1"/>
</dbReference>
<reference evidence="2 3" key="1">
    <citation type="submission" date="2021-03" db="EMBL/GenBank/DDBJ databases">
        <authorList>
            <person name="So Y."/>
        </authorList>
    </citation>
    <scope>NUCLEOTIDE SEQUENCE [LARGE SCALE GENOMIC DNA]</scope>
    <source>
        <strain evidence="2 3">SSH11</strain>
    </source>
</reference>
<dbReference type="SUPFAM" id="SSF55298">
    <property type="entry name" value="YjgF-like"/>
    <property type="match status" value="1"/>
</dbReference>
<organism evidence="2 3">
    <name type="scientific">Pararoseomonas baculiformis</name>
    <dbReference type="NCBI Taxonomy" id="2820812"/>
    <lineage>
        <taxon>Bacteria</taxon>
        <taxon>Pseudomonadati</taxon>
        <taxon>Pseudomonadota</taxon>
        <taxon>Alphaproteobacteria</taxon>
        <taxon>Acetobacterales</taxon>
        <taxon>Acetobacteraceae</taxon>
        <taxon>Pararoseomonas</taxon>
    </lineage>
</organism>
<proteinExistence type="predicted"/>
<dbReference type="EMBL" id="JAGIZB010000012">
    <property type="protein sequence ID" value="MBP0445859.1"/>
    <property type="molecule type" value="Genomic_DNA"/>
</dbReference>
<evidence type="ECO:0000259" key="1">
    <source>
        <dbReference type="Pfam" id="PF14588"/>
    </source>
</evidence>
<dbReference type="InterPro" id="IPR013813">
    <property type="entry name" value="Endoribo_LPSP/chorism_mut-like"/>
</dbReference>
<feature type="domain" description="Endoribonuclease L-PSP/chorismate mutase-like" evidence="1">
    <location>
        <begin position="4"/>
        <end position="142"/>
    </location>
</feature>
<sequence>MTCEERLAALGLTLPPLPKPAFDYVPAVVERGLVWVSGQLPRDAEGNLPVLGRLGAEVDVEEGRRAAALCALQGLAALRSVAGSLDAVARVVKLTGFVASATGFAEQPRVIDAASNLMGQVFGEAGRHARSAVGVAMLPRNVPVEIEFVFALRDGG</sequence>
<gene>
    <name evidence="2" type="ORF">J8J14_13870</name>
</gene>
<dbReference type="Proteomes" id="UP000681594">
    <property type="component" value="Unassembled WGS sequence"/>
</dbReference>
<dbReference type="PANTHER" id="PTHR43760:SF1">
    <property type="entry name" value="ENDORIBONUCLEASE L-PSP_CHORISMATE MUTASE-LIKE DOMAIN-CONTAINING PROTEIN"/>
    <property type="match status" value="1"/>
</dbReference>
<evidence type="ECO:0000313" key="2">
    <source>
        <dbReference type="EMBL" id="MBP0445859.1"/>
    </source>
</evidence>
<evidence type="ECO:0000313" key="3">
    <source>
        <dbReference type="Proteomes" id="UP000681594"/>
    </source>
</evidence>
<name>A0ABS4AFQ6_9PROT</name>
<dbReference type="RefSeq" id="WP_209380124.1">
    <property type="nucleotide sequence ID" value="NZ_JAGIZB010000012.1"/>
</dbReference>